<evidence type="ECO:0000256" key="2">
    <source>
        <dbReference type="ARBA" id="ARBA00022448"/>
    </source>
</evidence>
<dbReference type="Proteomes" id="UP000094936">
    <property type="component" value="Unassembled WGS sequence"/>
</dbReference>
<keyword evidence="4" id="KW-0574">Periplasm</keyword>
<dbReference type="PANTHER" id="PTHR30570">
    <property type="entry name" value="PERIPLASMIC PHOSPHATE BINDING COMPONENT OF PHOSPHATE ABC TRANSPORTER"/>
    <property type="match status" value="1"/>
</dbReference>
<comment type="function">
    <text evidence="4">Involved in the system for phosphate transport across the cytoplasmic membrane.</text>
</comment>
<keyword evidence="2 4" id="KW-0813">Transport</keyword>
<comment type="caution">
    <text evidence="6">The sequence shown here is derived from an EMBL/GenBank/DDBJ whole genome shotgun (WGS) entry which is preliminary data.</text>
</comment>
<protein>
    <recommendedName>
        <fullName evidence="4">Phosphate-binding protein</fullName>
    </recommendedName>
</protein>
<dbReference type="Gene3D" id="3.40.190.10">
    <property type="entry name" value="Periplasmic binding protein-like II"/>
    <property type="match status" value="2"/>
</dbReference>
<dbReference type="GO" id="GO:0042301">
    <property type="term" value="F:phosphate ion binding"/>
    <property type="evidence" value="ECO:0007669"/>
    <property type="project" value="UniProtKB-UniRule"/>
</dbReference>
<dbReference type="PANTHER" id="PTHR30570:SF6">
    <property type="entry name" value="PHOSPHATE-BINDING PROTEIN PSTS"/>
    <property type="match status" value="1"/>
</dbReference>
<comment type="subcellular location">
    <subcellularLocation>
        <location evidence="4">Periplasm</location>
    </subcellularLocation>
    <subcellularLocation>
        <location evidence="4">Secreted</location>
    </subcellularLocation>
</comment>
<reference evidence="6 7" key="1">
    <citation type="submission" date="2016-05" db="EMBL/GenBank/DDBJ databases">
        <title>Genomic Taxonomy of the Vibrionaceae.</title>
        <authorList>
            <person name="Gomez-Gil B."/>
            <person name="Enciso-Ibarra J."/>
        </authorList>
    </citation>
    <scope>NUCLEOTIDE SEQUENCE [LARGE SCALE GENOMIC DNA]</scope>
    <source>
        <strain evidence="6 7">CAIM 1920</strain>
    </source>
</reference>
<organism evidence="6 7">
    <name type="scientific">Veronia pacifica</name>
    <dbReference type="NCBI Taxonomy" id="1080227"/>
    <lineage>
        <taxon>Bacteria</taxon>
        <taxon>Pseudomonadati</taxon>
        <taxon>Pseudomonadota</taxon>
        <taxon>Gammaproteobacteria</taxon>
        <taxon>Vibrionales</taxon>
        <taxon>Vibrionaceae</taxon>
        <taxon>Veronia</taxon>
    </lineage>
</organism>
<accession>A0A1C3EG96</accession>
<feature type="domain" description="PBP" evidence="5">
    <location>
        <begin position="32"/>
        <end position="286"/>
    </location>
</feature>
<dbReference type="GO" id="GO:0007155">
    <property type="term" value="P:cell adhesion"/>
    <property type="evidence" value="ECO:0007669"/>
    <property type="project" value="UniProtKB-UniRule"/>
</dbReference>
<evidence type="ECO:0000256" key="3">
    <source>
        <dbReference type="ARBA" id="ARBA00022729"/>
    </source>
</evidence>
<dbReference type="GO" id="GO:0042597">
    <property type="term" value="C:periplasmic space"/>
    <property type="evidence" value="ECO:0007669"/>
    <property type="project" value="UniProtKB-SubCell"/>
</dbReference>
<name>A0A1C3EG96_9GAMM</name>
<keyword evidence="4" id="KW-0592">Phosphate transport</keyword>
<dbReference type="STRING" id="1080227.A8L45_13225"/>
<dbReference type="InterPro" id="IPR050811">
    <property type="entry name" value="Phosphate_ABC_transporter"/>
</dbReference>
<evidence type="ECO:0000313" key="6">
    <source>
        <dbReference type="EMBL" id="ODA32286.1"/>
    </source>
</evidence>
<dbReference type="Pfam" id="PF12849">
    <property type="entry name" value="PBP_like_2"/>
    <property type="match status" value="1"/>
</dbReference>
<dbReference type="OrthoDB" id="9765713at2"/>
<keyword evidence="4" id="KW-0964">Secreted</keyword>
<gene>
    <name evidence="6" type="ORF">A8L45_13225</name>
</gene>
<keyword evidence="3" id="KW-0732">Signal</keyword>
<dbReference type="InterPro" id="IPR011862">
    <property type="entry name" value="Phos-bd"/>
</dbReference>
<keyword evidence="7" id="KW-1185">Reference proteome</keyword>
<dbReference type="NCBIfam" id="TIGR02136">
    <property type="entry name" value="ptsS_2"/>
    <property type="match status" value="1"/>
</dbReference>
<evidence type="ECO:0000256" key="1">
    <source>
        <dbReference type="ARBA" id="ARBA00008725"/>
    </source>
</evidence>
<dbReference type="CDD" id="cd13653">
    <property type="entry name" value="PBP2_phosphate_like_1"/>
    <property type="match status" value="1"/>
</dbReference>
<sequence>MLTLRWLLITLMLVSLPSHSRNIEYPRVKGLYGNVTIVGSDTLSNLVINWGVIFERIYPNVNVQIQTSGSSTATPALVESTAQFGTMSRPMRAGEREAFEQRYGYPPVELKVAVDALAIYVHQDNPLKGLTLEQVDGLFSQTLRCGGNHQLERWGDLGMLGSWRARGIQRFGRNSVSGTYGFFKSRALCQGDFRADVNEQPGSASVVQSIASSLGAIGYAGFGYKTAGVKVVPVARDTSGPYIAPLRDEVISNRYPLSRYLYIYLNKVPGKPLPPIEAEFIKLLFSSIGQQLVKDEGLVPLPDELIQQQFAELGLEQ</sequence>
<dbReference type="AlphaFoldDB" id="A0A1C3EG96"/>
<dbReference type="GO" id="GO:0006817">
    <property type="term" value="P:phosphate ion transport"/>
    <property type="evidence" value="ECO:0007669"/>
    <property type="project" value="UniProtKB-UniRule"/>
</dbReference>
<dbReference type="EMBL" id="LYBM01000024">
    <property type="protein sequence ID" value="ODA32286.1"/>
    <property type="molecule type" value="Genomic_DNA"/>
</dbReference>
<dbReference type="GO" id="GO:0005576">
    <property type="term" value="C:extracellular region"/>
    <property type="evidence" value="ECO:0007669"/>
    <property type="project" value="UniProtKB-SubCell"/>
</dbReference>
<proteinExistence type="inferred from homology"/>
<evidence type="ECO:0000313" key="7">
    <source>
        <dbReference type="Proteomes" id="UP000094936"/>
    </source>
</evidence>
<evidence type="ECO:0000256" key="4">
    <source>
        <dbReference type="RuleBase" id="RU367119"/>
    </source>
</evidence>
<dbReference type="SUPFAM" id="SSF53850">
    <property type="entry name" value="Periplasmic binding protein-like II"/>
    <property type="match status" value="1"/>
</dbReference>
<dbReference type="InterPro" id="IPR024370">
    <property type="entry name" value="PBP_domain"/>
</dbReference>
<evidence type="ECO:0000259" key="5">
    <source>
        <dbReference type="Pfam" id="PF12849"/>
    </source>
</evidence>
<comment type="similarity">
    <text evidence="1 4">Belongs to the PstS family.</text>
</comment>